<dbReference type="AlphaFoldDB" id="A0AA92VUU3"/>
<dbReference type="InterPro" id="IPR017853">
    <property type="entry name" value="GH"/>
</dbReference>
<evidence type="ECO:0000256" key="4">
    <source>
        <dbReference type="PROSITE-ProRule" id="PRU01100"/>
    </source>
</evidence>
<dbReference type="InterPro" id="IPR022790">
    <property type="entry name" value="GH26_dom"/>
</dbReference>
<dbReference type="PRINTS" id="PR00739">
    <property type="entry name" value="GLHYDRLASE26"/>
</dbReference>
<dbReference type="SUPFAM" id="SSF51445">
    <property type="entry name" value="(Trans)glycosidases"/>
    <property type="match status" value="1"/>
</dbReference>
<dbReference type="PROSITE" id="PS51764">
    <property type="entry name" value="GH26"/>
    <property type="match status" value="1"/>
</dbReference>
<feature type="signal peptide" evidence="5">
    <location>
        <begin position="1"/>
        <end position="23"/>
    </location>
</feature>
<dbReference type="GO" id="GO:0016985">
    <property type="term" value="F:mannan endo-1,4-beta-mannosidase activity"/>
    <property type="evidence" value="ECO:0007669"/>
    <property type="project" value="InterPro"/>
</dbReference>
<evidence type="ECO:0000256" key="5">
    <source>
        <dbReference type="SAM" id="SignalP"/>
    </source>
</evidence>
<protein>
    <submittedName>
        <fullName evidence="8">Beta-mannosidase</fullName>
    </submittedName>
    <submittedName>
        <fullName evidence="7">Glycoside hydrolase family 26 protein</fullName>
    </submittedName>
</protein>
<proteinExistence type="inferred from homology"/>
<evidence type="ECO:0000259" key="6">
    <source>
        <dbReference type="PROSITE" id="PS51764"/>
    </source>
</evidence>
<feature type="domain" description="GH26" evidence="6">
    <location>
        <begin position="148"/>
        <end position="460"/>
    </location>
</feature>
<evidence type="ECO:0000313" key="8">
    <source>
        <dbReference type="EMBL" id="RGL63199.1"/>
    </source>
</evidence>
<name>A0AA92VUU3_9BACT</name>
<keyword evidence="3 4" id="KW-0326">Glycosidase</keyword>
<dbReference type="Proteomes" id="UP000261187">
    <property type="component" value="Unassembled WGS sequence"/>
</dbReference>
<dbReference type="PANTHER" id="PTHR40079:SF4">
    <property type="entry name" value="GH26 DOMAIN-CONTAINING PROTEIN-RELATED"/>
    <property type="match status" value="1"/>
</dbReference>
<dbReference type="Gene3D" id="3.20.20.80">
    <property type="entry name" value="Glycosidases"/>
    <property type="match status" value="1"/>
</dbReference>
<feature type="chain" id="PRO_5042788482" evidence="5">
    <location>
        <begin position="24"/>
        <end position="466"/>
    </location>
</feature>
<dbReference type="GO" id="GO:0006080">
    <property type="term" value="P:substituted mannan metabolic process"/>
    <property type="evidence" value="ECO:0007669"/>
    <property type="project" value="InterPro"/>
</dbReference>
<dbReference type="EMBL" id="JAJTVO010000017">
    <property type="protein sequence ID" value="MCE4122586.1"/>
    <property type="molecule type" value="Genomic_DNA"/>
</dbReference>
<dbReference type="InterPro" id="IPR000805">
    <property type="entry name" value="Glyco_hydro_26"/>
</dbReference>
<evidence type="ECO:0000313" key="9">
    <source>
        <dbReference type="Proteomes" id="UP000261187"/>
    </source>
</evidence>
<feature type="active site" description="Nucleophile" evidence="4">
    <location>
        <position position="401"/>
    </location>
</feature>
<keyword evidence="5" id="KW-0732">Signal</keyword>
<dbReference type="Pfam" id="PF02156">
    <property type="entry name" value="Glyco_hydro_26"/>
    <property type="match status" value="1"/>
</dbReference>
<accession>A0AA92VUU3</accession>
<sequence length="466" mass="52239">MRKNHILSALAMAAVTFGLTACADTDAQYTIPDVEAPQLVSSTPTEGANKVKRGDITVNLKFDKRIFFASNEAEKITVTGGTLSKALVYGQDSVLSVIINCPEREQNVSVTVPAGLVANGQGKTYNKDINVSFQTVGLDKTPVMATTVEAKKLYNFLLENVDTKTISGMMANVAWNHTCADQVNEWTGKYPAINGFDYVHMAASKAGANWINYNDITPVQEWADKNGIVQLMWHWNVPKNEPTATLDPNKDYAFYVKSDGNPDGTTFDPSNALKEGTWENKVWKNDMATLKEYLTLLKNANIPVLWRPFHEASGKWFWWGAKDAATFKTLWIEMFNELKEAGLDNLIWVWTSCGKDDDWYPGDAYVDIVARDLYGEKAETCASEFATLSSTYGNKIVTLGECGYSTSTKKQIATLSEQNEKGAKWSWFMVWYNDEDNKTFHSTQEWWQNAMSQPNIITRDQVPSMK</sequence>
<comment type="caution">
    <text evidence="8">The sequence shown here is derived from an EMBL/GenBank/DDBJ whole genome shotgun (WGS) entry which is preliminary data.</text>
</comment>
<evidence type="ECO:0000256" key="3">
    <source>
        <dbReference type="ARBA" id="ARBA00023295"/>
    </source>
</evidence>
<dbReference type="EMBL" id="QSSA01000006">
    <property type="protein sequence ID" value="RGL63199.1"/>
    <property type="molecule type" value="Genomic_DNA"/>
</dbReference>
<dbReference type="RefSeq" id="WP_117692701.1">
    <property type="nucleotide sequence ID" value="NZ_JAJTVO010000017.1"/>
</dbReference>
<feature type="active site" description="Proton donor" evidence="4">
    <location>
        <position position="311"/>
    </location>
</feature>
<evidence type="ECO:0000256" key="2">
    <source>
        <dbReference type="ARBA" id="ARBA00022801"/>
    </source>
</evidence>
<dbReference type="PANTHER" id="PTHR40079">
    <property type="entry name" value="MANNAN ENDO-1,4-BETA-MANNOSIDASE E-RELATED"/>
    <property type="match status" value="1"/>
</dbReference>
<evidence type="ECO:0000313" key="7">
    <source>
        <dbReference type="EMBL" id="MCE4122586.1"/>
    </source>
</evidence>
<dbReference type="PROSITE" id="PS51257">
    <property type="entry name" value="PROKAR_LIPOPROTEIN"/>
    <property type="match status" value="1"/>
</dbReference>
<comment type="similarity">
    <text evidence="1 4">Belongs to the glycosyl hydrolase 26 family.</text>
</comment>
<keyword evidence="2 4" id="KW-0378">Hydrolase</keyword>
<reference evidence="8 9" key="1">
    <citation type="submission" date="2018-08" db="EMBL/GenBank/DDBJ databases">
        <title>A genome reference for cultivated species of the human gut microbiota.</title>
        <authorList>
            <person name="Zou Y."/>
            <person name="Xue W."/>
            <person name="Luo G."/>
        </authorList>
    </citation>
    <scope>NUCLEOTIDE SEQUENCE [LARGE SCALE GENOMIC DNA]</scope>
    <source>
        <strain evidence="8 9">TF06-40</strain>
    </source>
</reference>
<gene>
    <name evidence="8" type="ORF">DXC61_04120</name>
    <name evidence="7" type="ORF">LYY06_09960</name>
</gene>
<organism evidence="8 9">
    <name type="scientific">Segatella copri</name>
    <dbReference type="NCBI Taxonomy" id="165179"/>
    <lineage>
        <taxon>Bacteria</taxon>
        <taxon>Pseudomonadati</taxon>
        <taxon>Bacteroidota</taxon>
        <taxon>Bacteroidia</taxon>
        <taxon>Bacteroidales</taxon>
        <taxon>Prevotellaceae</taxon>
        <taxon>Segatella</taxon>
    </lineage>
</organism>
<reference evidence="7" key="2">
    <citation type="submission" date="2021-12" db="EMBL/GenBank/DDBJ databases">
        <authorList>
            <person name="Lv X."/>
        </authorList>
    </citation>
    <scope>NUCLEOTIDE SEQUENCE</scope>
    <source>
        <strain evidence="7">HF2106</strain>
    </source>
</reference>
<evidence type="ECO:0000256" key="1">
    <source>
        <dbReference type="ARBA" id="ARBA00007754"/>
    </source>
</evidence>
<dbReference type="Proteomes" id="UP001200307">
    <property type="component" value="Unassembled WGS sequence"/>
</dbReference>